<feature type="region of interest" description="Disordered" evidence="1">
    <location>
        <begin position="159"/>
        <end position="192"/>
    </location>
</feature>
<sequence>MTEAGRTDDDGDRDMTTTCETSTEARGPHGAGLGHPRLLPWLLLAMGAFSSLFQGTTPNPWAGAAGLLTFNSVYVYLAFTTHPCGRRDAAARRVALALLAAVTCALAVAHGGDWLLFFPLLGLATGVVLRGRPLLAVGAAVTAVAGWVSWYHDGWGGPDTREAPHRRSAVGAVPDRRFSPPASQASAAATPT</sequence>
<evidence type="ECO:0000313" key="4">
    <source>
        <dbReference type="Proteomes" id="UP001500728"/>
    </source>
</evidence>
<feature type="transmembrane region" description="Helical" evidence="2">
    <location>
        <begin position="61"/>
        <end position="79"/>
    </location>
</feature>
<evidence type="ECO:0000313" key="3">
    <source>
        <dbReference type="EMBL" id="GAA3275331.1"/>
    </source>
</evidence>
<evidence type="ECO:0008006" key="5">
    <source>
        <dbReference type="Google" id="ProtNLM"/>
    </source>
</evidence>
<keyword evidence="4" id="KW-1185">Reference proteome</keyword>
<keyword evidence="2" id="KW-0812">Transmembrane</keyword>
<proteinExistence type="predicted"/>
<reference evidence="4" key="1">
    <citation type="journal article" date="2019" name="Int. J. Syst. Evol. Microbiol.">
        <title>The Global Catalogue of Microorganisms (GCM) 10K type strain sequencing project: providing services to taxonomists for standard genome sequencing and annotation.</title>
        <authorList>
            <consortium name="The Broad Institute Genomics Platform"/>
            <consortium name="The Broad Institute Genome Sequencing Center for Infectious Disease"/>
            <person name="Wu L."/>
            <person name="Ma J."/>
        </authorList>
    </citation>
    <scope>NUCLEOTIDE SEQUENCE [LARGE SCALE GENOMIC DNA]</scope>
    <source>
        <strain evidence="4">JCM 9381</strain>
    </source>
</reference>
<evidence type="ECO:0000256" key="2">
    <source>
        <dbReference type="SAM" id="Phobius"/>
    </source>
</evidence>
<feature type="transmembrane region" description="Helical" evidence="2">
    <location>
        <begin position="91"/>
        <end position="108"/>
    </location>
</feature>
<feature type="region of interest" description="Disordered" evidence="1">
    <location>
        <begin position="1"/>
        <end position="32"/>
    </location>
</feature>
<dbReference type="Proteomes" id="UP001500728">
    <property type="component" value="Unassembled WGS sequence"/>
</dbReference>
<name>A0ABP6R3X0_9ACTN</name>
<protein>
    <recommendedName>
        <fullName evidence="5">Sensor histidine kinase</fullName>
    </recommendedName>
</protein>
<accession>A0ABP6R3X0</accession>
<feature type="compositionally biased region" description="Low complexity" evidence="1">
    <location>
        <begin position="179"/>
        <end position="192"/>
    </location>
</feature>
<dbReference type="EMBL" id="BAAAUW010000035">
    <property type="protein sequence ID" value="GAA3275331.1"/>
    <property type="molecule type" value="Genomic_DNA"/>
</dbReference>
<evidence type="ECO:0000256" key="1">
    <source>
        <dbReference type="SAM" id="MobiDB-lite"/>
    </source>
</evidence>
<organism evidence="3 4">
    <name type="scientific">Streptomyces labedae</name>
    <dbReference type="NCBI Taxonomy" id="285569"/>
    <lineage>
        <taxon>Bacteria</taxon>
        <taxon>Bacillati</taxon>
        <taxon>Actinomycetota</taxon>
        <taxon>Actinomycetes</taxon>
        <taxon>Kitasatosporales</taxon>
        <taxon>Streptomycetaceae</taxon>
        <taxon>Streptomyces</taxon>
    </lineage>
</organism>
<keyword evidence="2" id="KW-1133">Transmembrane helix</keyword>
<gene>
    <name evidence="3" type="ORF">GCM10010469_56340</name>
</gene>
<keyword evidence="2" id="KW-0472">Membrane</keyword>
<comment type="caution">
    <text evidence="3">The sequence shown here is derived from an EMBL/GenBank/DDBJ whole genome shotgun (WGS) entry which is preliminary data.</text>
</comment>
<feature type="transmembrane region" description="Helical" evidence="2">
    <location>
        <begin position="134"/>
        <end position="152"/>
    </location>
</feature>